<evidence type="ECO:0000313" key="2">
    <source>
        <dbReference type="Proteomes" id="UP001595685"/>
    </source>
</evidence>
<dbReference type="InterPro" id="IPR012440">
    <property type="entry name" value="DUF1641"/>
</dbReference>
<reference evidence="2" key="1">
    <citation type="journal article" date="2019" name="Int. J. Syst. Evol. Microbiol.">
        <title>The Global Catalogue of Microorganisms (GCM) 10K type strain sequencing project: providing services to taxonomists for standard genome sequencing and annotation.</title>
        <authorList>
            <consortium name="The Broad Institute Genomics Platform"/>
            <consortium name="The Broad Institute Genome Sequencing Center for Infectious Disease"/>
            <person name="Wu L."/>
            <person name="Ma J."/>
        </authorList>
    </citation>
    <scope>NUCLEOTIDE SEQUENCE [LARGE SCALE GENOMIC DNA]</scope>
    <source>
        <strain evidence="2">NCAIM B.02333</strain>
    </source>
</reference>
<sequence>MARPLSYTPPVPPDTGAADELDDLVAALHESGLLRAAAGGVRAYPELLGLLMGSLDPAALRSVLALGGAAGGLDPQAAERLATGVRQARVSAVAAATGRPPGLLGLVRRLAHRDTRRGLAAALAALQAVGAALPAERPAGGPLRRLVRRRGRRPSVAA</sequence>
<gene>
    <name evidence="1" type="ORF">ACFOLH_19195</name>
</gene>
<dbReference type="Pfam" id="PF07849">
    <property type="entry name" value="DUF1641"/>
    <property type="match status" value="1"/>
</dbReference>
<evidence type="ECO:0000313" key="1">
    <source>
        <dbReference type="EMBL" id="MFC3690481.1"/>
    </source>
</evidence>
<name>A0ABV7WPG6_9MICO</name>
<dbReference type="EMBL" id="JBHRWW010000025">
    <property type="protein sequence ID" value="MFC3690481.1"/>
    <property type="molecule type" value="Genomic_DNA"/>
</dbReference>
<keyword evidence="2" id="KW-1185">Reference proteome</keyword>
<proteinExistence type="predicted"/>
<accession>A0ABV7WPG6</accession>
<dbReference type="RefSeq" id="WP_376984460.1">
    <property type="nucleotide sequence ID" value="NZ_JBHRWW010000025.1"/>
</dbReference>
<protein>
    <submittedName>
        <fullName evidence="1">DUF1641 domain-containing protein</fullName>
    </submittedName>
</protein>
<dbReference type="Proteomes" id="UP001595685">
    <property type="component" value="Unassembled WGS sequence"/>
</dbReference>
<organism evidence="1 2">
    <name type="scientific">Aquipuribacter hungaricus</name>
    <dbReference type="NCBI Taxonomy" id="545624"/>
    <lineage>
        <taxon>Bacteria</taxon>
        <taxon>Bacillati</taxon>
        <taxon>Actinomycetota</taxon>
        <taxon>Actinomycetes</taxon>
        <taxon>Micrococcales</taxon>
        <taxon>Intrasporangiaceae</taxon>
        <taxon>Aquipuribacter</taxon>
    </lineage>
</organism>
<comment type="caution">
    <text evidence="1">The sequence shown here is derived from an EMBL/GenBank/DDBJ whole genome shotgun (WGS) entry which is preliminary data.</text>
</comment>